<dbReference type="GO" id="GO:0004357">
    <property type="term" value="F:glutamate-cysteine ligase activity"/>
    <property type="evidence" value="ECO:0007669"/>
    <property type="project" value="UniProtKB-EC"/>
</dbReference>
<protein>
    <recommendedName>
        <fullName evidence="5">Putative glutamate--cysteine ligase 2</fullName>
        <ecNumber evidence="5">6.3.2.2</ecNumber>
    </recommendedName>
    <alternativeName>
        <fullName evidence="5">Gamma-glutamylcysteine synthetase 2</fullName>
        <shortName evidence="5">GCS 2</shortName>
        <shortName evidence="5">Gamma-GCS 2</shortName>
    </alternativeName>
</protein>
<dbReference type="PANTHER" id="PTHR36510:SF1">
    <property type="entry name" value="GLUTAMATE--CYSTEINE LIGASE 2-RELATED"/>
    <property type="match status" value="1"/>
</dbReference>
<accession>A0A6J4HP31</accession>
<name>A0A6J4HP31_9ACTN</name>
<dbReference type="EC" id="6.3.2.2" evidence="5"/>
<evidence type="ECO:0000256" key="5">
    <source>
        <dbReference type="HAMAP-Rule" id="MF_01609"/>
    </source>
</evidence>
<dbReference type="NCBIfam" id="TIGR02050">
    <property type="entry name" value="gshA_cyan_rel"/>
    <property type="match status" value="1"/>
</dbReference>
<dbReference type="AlphaFoldDB" id="A0A6J4HP31"/>
<dbReference type="InterPro" id="IPR050141">
    <property type="entry name" value="GCL_type2/YbdK_subfam"/>
</dbReference>
<gene>
    <name evidence="7" type="ORF">AVDCRST_MAG52-914</name>
</gene>
<keyword evidence="1 5" id="KW-0436">Ligase</keyword>
<comment type="function">
    <text evidence="5">ATP-dependent carboxylate-amine ligase which exhibits weak glutamate--cysteine ligase activity.</text>
</comment>
<dbReference type="InterPro" id="IPR014746">
    <property type="entry name" value="Gln_synth/guanido_kin_cat_dom"/>
</dbReference>
<evidence type="ECO:0000256" key="6">
    <source>
        <dbReference type="SAM" id="MobiDB-lite"/>
    </source>
</evidence>
<evidence type="ECO:0000256" key="3">
    <source>
        <dbReference type="ARBA" id="ARBA00022840"/>
    </source>
</evidence>
<dbReference type="HAMAP" id="MF_01609">
    <property type="entry name" value="Glu_cys_ligase_2"/>
    <property type="match status" value="1"/>
</dbReference>
<evidence type="ECO:0000256" key="4">
    <source>
        <dbReference type="ARBA" id="ARBA00048819"/>
    </source>
</evidence>
<keyword evidence="3 5" id="KW-0067">ATP-binding</keyword>
<proteinExistence type="inferred from homology"/>
<dbReference type="InterPro" id="IPR011793">
    <property type="entry name" value="YbdK"/>
</dbReference>
<dbReference type="NCBIfam" id="NF010041">
    <property type="entry name" value="PRK13517.1-1"/>
    <property type="match status" value="1"/>
</dbReference>
<dbReference type="InterPro" id="IPR006336">
    <property type="entry name" value="GCS2"/>
</dbReference>
<dbReference type="Gene3D" id="3.30.590.20">
    <property type="match status" value="1"/>
</dbReference>
<sequence>MDDVRTVGVEEELLVVDSFGRPQPSGPAALAVASRRGEGETPDEHDRAEQETDQQDGDQQDTGTPAAHLMPELKAQQLELGTAVCRTLGEVDRELRHWRARAESAAASTGGHVAALATSPVAVDPVPTAGDRYARMLDTFGITAREMLTCGCHVHVSVTDDDEGVAALDRIRVWLPVLTALTANSPFWQGEDTGYASYRSQAWRRWPSAGPNEVFGDAAAYHRLVDRVLATDTVLDTGQVYFDARLSANWPTVEVRTADVTLHVEDAVTLAGLVRGLVETAVRDARDGNPPPDVPAAVLRMAGWRAGRSGLGSDLVDPLGGRPAPAADVVHALLEHVRTALADAGDEARVSAGVAEILRRGTGADLQRRVHRETGDLAAVVRAAVAVTAGRPDGVAQATHRPTG</sequence>
<evidence type="ECO:0000256" key="1">
    <source>
        <dbReference type="ARBA" id="ARBA00022598"/>
    </source>
</evidence>
<dbReference type="GO" id="GO:0042398">
    <property type="term" value="P:modified amino acid biosynthetic process"/>
    <property type="evidence" value="ECO:0007669"/>
    <property type="project" value="InterPro"/>
</dbReference>
<comment type="catalytic activity">
    <reaction evidence="4 5">
        <text>L-cysteine + L-glutamate + ATP = gamma-L-glutamyl-L-cysteine + ADP + phosphate + H(+)</text>
        <dbReference type="Rhea" id="RHEA:13285"/>
        <dbReference type="ChEBI" id="CHEBI:15378"/>
        <dbReference type="ChEBI" id="CHEBI:29985"/>
        <dbReference type="ChEBI" id="CHEBI:30616"/>
        <dbReference type="ChEBI" id="CHEBI:35235"/>
        <dbReference type="ChEBI" id="CHEBI:43474"/>
        <dbReference type="ChEBI" id="CHEBI:58173"/>
        <dbReference type="ChEBI" id="CHEBI:456216"/>
        <dbReference type="EC" id="6.3.2.2"/>
    </reaction>
</comment>
<feature type="compositionally biased region" description="Basic and acidic residues" evidence="6">
    <location>
        <begin position="35"/>
        <end position="50"/>
    </location>
</feature>
<dbReference type="PANTHER" id="PTHR36510">
    <property type="entry name" value="GLUTAMATE--CYSTEINE LIGASE 2-RELATED"/>
    <property type="match status" value="1"/>
</dbReference>
<evidence type="ECO:0000313" key="7">
    <source>
        <dbReference type="EMBL" id="CAA9228844.1"/>
    </source>
</evidence>
<dbReference type="SUPFAM" id="SSF55931">
    <property type="entry name" value="Glutamine synthetase/guanido kinase"/>
    <property type="match status" value="1"/>
</dbReference>
<dbReference type="GO" id="GO:0005524">
    <property type="term" value="F:ATP binding"/>
    <property type="evidence" value="ECO:0007669"/>
    <property type="project" value="UniProtKB-KW"/>
</dbReference>
<keyword evidence="2 5" id="KW-0547">Nucleotide-binding</keyword>
<feature type="region of interest" description="Disordered" evidence="6">
    <location>
        <begin position="18"/>
        <end position="65"/>
    </location>
</feature>
<dbReference type="EMBL" id="CADCTN010000060">
    <property type="protein sequence ID" value="CAA9228844.1"/>
    <property type="molecule type" value="Genomic_DNA"/>
</dbReference>
<evidence type="ECO:0000256" key="2">
    <source>
        <dbReference type="ARBA" id="ARBA00022741"/>
    </source>
</evidence>
<organism evidence="7">
    <name type="scientific">uncultured Blastococcus sp</name>
    <dbReference type="NCBI Taxonomy" id="217144"/>
    <lineage>
        <taxon>Bacteria</taxon>
        <taxon>Bacillati</taxon>
        <taxon>Actinomycetota</taxon>
        <taxon>Actinomycetes</taxon>
        <taxon>Geodermatophilales</taxon>
        <taxon>Geodermatophilaceae</taxon>
        <taxon>Blastococcus</taxon>
        <taxon>environmental samples</taxon>
    </lineage>
</organism>
<reference evidence="7" key="1">
    <citation type="submission" date="2020-02" db="EMBL/GenBank/DDBJ databases">
        <authorList>
            <person name="Meier V. D."/>
        </authorList>
    </citation>
    <scope>NUCLEOTIDE SEQUENCE</scope>
    <source>
        <strain evidence="7">AVDCRST_MAG52</strain>
    </source>
</reference>
<comment type="similarity">
    <text evidence="5">Belongs to the glutamate--cysteine ligase type 2 family. YbdK subfamily.</text>
</comment>
<dbReference type="Pfam" id="PF04107">
    <property type="entry name" value="GCS2"/>
    <property type="match status" value="1"/>
</dbReference>